<keyword evidence="2" id="KW-1185">Reference proteome</keyword>
<accession>A0A4R6N346</accession>
<dbReference type="AlphaFoldDB" id="A0A4R6N346"/>
<protein>
    <submittedName>
        <fullName evidence="1">Uncharacterized protein</fullName>
    </submittedName>
</protein>
<dbReference type="EMBL" id="SNXE01000004">
    <property type="protein sequence ID" value="TDP09569.1"/>
    <property type="molecule type" value="Genomic_DNA"/>
</dbReference>
<proteinExistence type="predicted"/>
<comment type="caution">
    <text evidence="1">The sequence shown here is derived from an EMBL/GenBank/DDBJ whole genome shotgun (WGS) entry which is preliminary data.</text>
</comment>
<dbReference type="Proteomes" id="UP000295357">
    <property type="component" value="Unassembled WGS sequence"/>
</dbReference>
<dbReference type="RefSeq" id="WP_133603551.1">
    <property type="nucleotide sequence ID" value="NZ_JAUFPJ010000004.1"/>
</dbReference>
<organism evidence="1 2">
    <name type="scientific">Roseateles asaccharophilus</name>
    <dbReference type="NCBI Taxonomy" id="582607"/>
    <lineage>
        <taxon>Bacteria</taxon>
        <taxon>Pseudomonadati</taxon>
        <taxon>Pseudomonadota</taxon>
        <taxon>Betaproteobacteria</taxon>
        <taxon>Burkholderiales</taxon>
        <taxon>Sphaerotilaceae</taxon>
        <taxon>Roseateles</taxon>
    </lineage>
</organism>
<sequence>MTTTKTTNTTKRRAAAILARLREPSTMAGLSALALLAGVPPGVPEAAMQGIAAVAGLLAVLLPEGGR</sequence>
<evidence type="ECO:0000313" key="2">
    <source>
        <dbReference type="Proteomes" id="UP000295357"/>
    </source>
</evidence>
<gene>
    <name evidence="1" type="ORF">DFR39_104130</name>
</gene>
<name>A0A4R6N346_9BURK</name>
<evidence type="ECO:0000313" key="1">
    <source>
        <dbReference type="EMBL" id="TDP09569.1"/>
    </source>
</evidence>
<reference evidence="1 2" key="1">
    <citation type="submission" date="2019-03" db="EMBL/GenBank/DDBJ databases">
        <title>Genomic Encyclopedia of Type Strains, Phase IV (KMG-IV): sequencing the most valuable type-strain genomes for metagenomic binning, comparative biology and taxonomic classification.</title>
        <authorList>
            <person name="Goeker M."/>
        </authorList>
    </citation>
    <scope>NUCLEOTIDE SEQUENCE [LARGE SCALE GENOMIC DNA]</scope>
    <source>
        <strain evidence="1 2">DSM 25082</strain>
    </source>
</reference>